<evidence type="ECO:0000256" key="1">
    <source>
        <dbReference type="SAM" id="MobiDB-lite"/>
    </source>
</evidence>
<dbReference type="PANTHER" id="PTHR11668">
    <property type="entry name" value="SERINE/THREONINE PROTEIN PHOSPHATASE"/>
    <property type="match status" value="1"/>
</dbReference>
<evidence type="ECO:0008006" key="4">
    <source>
        <dbReference type="Google" id="ProtNLM"/>
    </source>
</evidence>
<feature type="compositionally biased region" description="Basic and acidic residues" evidence="1">
    <location>
        <begin position="256"/>
        <end position="284"/>
    </location>
</feature>
<evidence type="ECO:0000313" key="2">
    <source>
        <dbReference type="EMBL" id="GMI29781.1"/>
    </source>
</evidence>
<organism evidence="2 3">
    <name type="scientific">Tetraparma gracilis</name>
    <dbReference type="NCBI Taxonomy" id="2962635"/>
    <lineage>
        <taxon>Eukaryota</taxon>
        <taxon>Sar</taxon>
        <taxon>Stramenopiles</taxon>
        <taxon>Ochrophyta</taxon>
        <taxon>Bolidophyceae</taxon>
        <taxon>Parmales</taxon>
        <taxon>Triparmaceae</taxon>
        <taxon>Tetraparma</taxon>
    </lineage>
</organism>
<reference evidence="2 3" key="1">
    <citation type="journal article" date="2023" name="Commun. Biol.">
        <title>Genome analysis of Parmales, the sister group of diatoms, reveals the evolutionary specialization of diatoms from phago-mixotrophs to photoautotrophs.</title>
        <authorList>
            <person name="Ban H."/>
            <person name="Sato S."/>
            <person name="Yoshikawa S."/>
            <person name="Yamada K."/>
            <person name="Nakamura Y."/>
            <person name="Ichinomiya M."/>
            <person name="Sato N."/>
            <person name="Blanc-Mathieu R."/>
            <person name="Endo H."/>
            <person name="Kuwata A."/>
            <person name="Ogata H."/>
        </authorList>
    </citation>
    <scope>NUCLEOTIDE SEQUENCE [LARGE SCALE GENOMIC DNA]</scope>
</reference>
<feature type="compositionally biased region" description="Acidic residues" evidence="1">
    <location>
        <begin position="167"/>
        <end position="190"/>
    </location>
</feature>
<comment type="caution">
    <text evidence="2">The sequence shown here is derived from an EMBL/GenBank/DDBJ whole genome shotgun (WGS) entry which is preliminary data.</text>
</comment>
<dbReference type="InterPro" id="IPR029052">
    <property type="entry name" value="Metallo-depent_PP-like"/>
</dbReference>
<evidence type="ECO:0000313" key="3">
    <source>
        <dbReference type="Proteomes" id="UP001165060"/>
    </source>
</evidence>
<feature type="compositionally biased region" description="Basic and acidic residues" evidence="1">
    <location>
        <begin position="191"/>
        <end position="211"/>
    </location>
</feature>
<keyword evidence="3" id="KW-1185">Reference proteome</keyword>
<dbReference type="InterPro" id="IPR050341">
    <property type="entry name" value="PP1_catalytic_subunit"/>
</dbReference>
<name>A0ABQ6MPX3_9STRA</name>
<dbReference type="Proteomes" id="UP001165060">
    <property type="component" value="Unassembled WGS sequence"/>
</dbReference>
<feature type="non-terminal residue" evidence="2">
    <location>
        <position position="1"/>
    </location>
</feature>
<dbReference type="SUPFAM" id="SSF56300">
    <property type="entry name" value="Metallo-dependent phosphatases"/>
    <property type="match status" value="1"/>
</dbReference>
<protein>
    <recommendedName>
        <fullName evidence="4">Protein phosphatase</fullName>
    </recommendedName>
</protein>
<dbReference type="EMBL" id="BRYB01003061">
    <property type="protein sequence ID" value="GMI29781.1"/>
    <property type="molecule type" value="Genomic_DNA"/>
</dbReference>
<gene>
    <name evidence="2" type="ORF">TeGR_g5686</name>
</gene>
<dbReference type="PANTHER" id="PTHR11668:SF496">
    <property type="entry name" value="SERINE_THREONINE-PROTEIN PHOSPHATASE"/>
    <property type="match status" value="1"/>
</dbReference>
<feature type="region of interest" description="Disordered" evidence="1">
    <location>
        <begin position="167"/>
        <end position="305"/>
    </location>
</feature>
<dbReference type="Gene3D" id="3.60.21.10">
    <property type="match status" value="1"/>
</dbReference>
<sequence length="305" mass="33096">PPSPPPPSYEHETEEYQQVASDCIWSDPASDEQEAMGVDPNTGFGESLRGGGAICFGHKAVTNFLQQQGYSYIMRAHEAHAEGVAVSKGARVFTVFSTSKDHNQGSQAMAGCILVDFEKMKVINRSPAYKNQFVHRRDSVSLAGMSEAEIAQRATLGLVTAADDASDAYDEYDVSNSSSDDDGDDPPGDMDAEKPQRRSSVDVKTTIDRDSGSFGSADYPLLGGGDNTKIGKPERNRLSGCMEEEEEEDEGEDSSDGEREDTGAMADWENKDWKNSTRPDQEKAKKSKKSKISKLFGYSSSSAGK</sequence>
<feature type="compositionally biased region" description="Acidic residues" evidence="1">
    <location>
        <begin position="242"/>
        <end position="255"/>
    </location>
</feature>
<proteinExistence type="predicted"/>
<accession>A0ABQ6MPX3</accession>